<reference evidence="9" key="2">
    <citation type="submission" date="2020-02" db="EMBL/GenBank/DDBJ databases">
        <authorList>
            <person name="Gilchrist C.L.M."/>
            <person name="Chooi Y.-H."/>
        </authorList>
    </citation>
    <scope>NUCLEOTIDE SEQUENCE</scope>
    <source>
        <strain evidence="9">MST-FP2251</strain>
    </source>
</reference>
<dbReference type="GO" id="GO:0071244">
    <property type="term" value="P:cellular response to carbon dioxide"/>
    <property type="evidence" value="ECO:0007669"/>
    <property type="project" value="TreeGrafter"/>
</dbReference>
<evidence type="ECO:0000313" key="10">
    <source>
        <dbReference type="Proteomes" id="UP001194746"/>
    </source>
</evidence>
<evidence type="ECO:0000256" key="7">
    <source>
        <dbReference type="PIRSR" id="PIRSR601765-1"/>
    </source>
</evidence>
<evidence type="ECO:0000313" key="9">
    <source>
        <dbReference type="EMBL" id="KAF9883079.1"/>
    </source>
</evidence>
<keyword evidence="3 7" id="KW-0479">Metal-binding</keyword>
<comment type="similarity">
    <text evidence="1 8">Belongs to the beta-class carbonic anhydrase family.</text>
</comment>
<dbReference type="GO" id="GO:0005737">
    <property type="term" value="C:cytoplasm"/>
    <property type="evidence" value="ECO:0007669"/>
    <property type="project" value="TreeGrafter"/>
</dbReference>
<evidence type="ECO:0000256" key="8">
    <source>
        <dbReference type="RuleBase" id="RU003956"/>
    </source>
</evidence>
<dbReference type="PANTHER" id="PTHR11002">
    <property type="entry name" value="CARBONIC ANHYDRASE"/>
    <property type="match status" value="1"/>
</dbReference>
<keyword evidence="5 8" id="KW-0456">Lyase</keyword>
<comment type="caution">
    <text evidence="9">The sequence shown here is derived from an EMBL/GenBank/DDBJ whole genome shotgun (WGS) entry which is preliminary data.</text>
</comment>
<feature type="binding site" evidence="7">
    <location>
        <position position="93"/>
    </location>
    <ligand>
        <name>Zn(2+)</name>
        <dbReference type="ChEBI" id="CHEBI:29105"/>
    </ligand>
</feature>
<reference evidence="9" key="1">
    <citation type="journal article" date="2019" name="Beilstein J. Org. Chem.">
        <title>Nanangenines: drimane sesquiterpenoids as the dominant metabolite cohort of a novel Australian fungus, Aspergillus nanangensis.</title>
        <authorList>
            <person name="Lacey H.J."/>
            <person name="Gilchrist C.L.M."/>
            <person name="Crombie A."/>
            <person name="Kalaitzis J.A."/>
            <person name="Vuong D."/>
            <person name="Rutledge P.J."/>
            <person name="Turner P."/>
            <person name="Pitt J.I."/>
            <person name="Lacey E."/>
            <person name="Chooi Y.H."/>
            <person name="Piggott A.M."/>
        </authorList>
    </citation>
    <scope>NUCLEOTIDE SEQUENCE</scope>
    <source>
        <strain evidence="9">MST-FP2251</strain>
    </source>
</reference>
<dbReference type="InterPro" id="IPR036874">
    <property type="entry name" value="Carbonic_anhydrase_sf"/>
</dbReference>
<dbReference type="SUPFAM" id="SSF53056">
    <property type="entry name" value="beta-carbonic anhydrase, cab"/>
    <property type="match status" value="1"/>
</dbReference>
<dbReference type="PANTHER" id="PTHR11002:SF76">
    <property type="entry name" value="CARBONIC ANHYDRASE"/>
    <property type="match status" value="1"/>
</dbReference>
<organism evidence="9 10">
    <name type="scientific">Aspergillus nanangensis</name>
    <dbReference type="NCBI Taxonomy" id="2582783"/>
    <lineage>
        <taxon>Eukaryota</taxon>
        <taxon>Fungi</taxon>
        <taxon>Dikarya</taxon>
        <taxon>Ascomycota</taxon>
        <taxon>Pezizomycotina</taxon>
        <taxon>Eurotiomycetes</taxon>
        <taxon>Eurotiomycetidae</taxon>
        <taxon>Eurotiales</taxon>
        <taxon>Aspergillaceae</taxon>
        <taxon>Aspergillus</taxon>
        <taxon>Aspergillus subgen. Circumdati</taxon>
    </lineage>
</organism>
<accession>A0AAD4GMG9</accession>
<feature type="binding site" evidence="7">
    <location>
        <position position="36"/>
    </location>
    <ligand>
        <name>Zn(2+)</name>
        <dbReference type="ChEBI" id="CHEBI:29105"/>
    </ligand>
</feature>
<dbReference type="SMART" id="SM00947">
    <property type="entry name" value="Pro_CA"/>
    <property type="match status" value="1"/>
</dbReference>
<protein>
    <recommendedName>
        <fullName evidence="2 8">Carbonic anhydrase</fullName>
        <ecNumber evidence="2 8">4.2.1.1</ecNumber>
    </recommendedName>
    <alternativeName>
        <fullName evidence="8">Carbonate dehydratase</fullName>
    </alternativeName>
</protein>
<dbReference type="GO" id="GO:0008270">
    <property type="term" value="F:zinc ion binding"/>
    <property type="evidence" value="ECO:0007669"/>
    <property type="project" value="UniProtKB-UniRule"/>
</dbReference>
<feature type="binding site" evidence="7">
    <location>
        <position position="34"/>
    </location>
    <ligand>
        <name>Zn(2+)</name>
        <dbReference type="ChEBI" id="CHEBI:29105"/>
    </ligand>
</feature>
<dbReference type="Pfam" id="PF00484">
    <property type="entry name" value="Pro_CA"/>
    <property type="match status" value="1"/>
</dbReference>
<dbReference type="EMBL" id="VCAU01000187">
    <property type="protein sequence ID" value="KAF9883079.1"/>
    <property type="molecule type" value="Genomic_DNA"/>
</dbReference>
<evidence type="ECO:0000256" key="3">
    <source>
        <dbReference type="ARBA" id="ARBA00022723"/>
    </source>
</evidence>
<evidence type="ECO:0000256" key="6">
    <source>
        <dbReference type="ARBA" id="ARBA00048348"/>
    </source>
</evidence>
<dbReference type="GO" id="GO:0004089">
    <property type="term" value="F:carbonate dehydratase activity"/>
    <property type="evidence" value="ECO:0007669"/>
    <property type="project" value="UniProtKB-UniRule"/>
</dbReference>
<gene>
    <name evidence="9" type="ORF">FE257_004113</name>
</gene>
<name>A0AAD4GMG9_ASPNN</name>
<feature type="binding site" evidence="7">
    <location>
        <position position="90"/>
    </location>
    <ligand>
        <name>Zn(2+)</name>
        <dbReference type="ChEBI" id="CHEBI:29105"/>
    </ligand>
</feature>
<dbReference type="Proteomes" id="UP001194746">
    <property type="component" value="Unassembled WGS sequence"/>
</dbReference>
<comment type="catalytic activity">
    <reaction evidence="6 8">
        <text>hydrogencarbonate + H(+) = CO2 + H2O</text>
        <dbReference type="Rhea" id="RHEA:10748"/>
        <dbReference type="ChEBI" id="CHEBI:15377"/>
        <dbReference type="ChEBI" id="CHEBI:15378"/>
        <dbReference type="ChEBI" id="CHEBI:16526"/>
        <dbReference type="ChEBI" id="CHEBI:17544"/>
        <dbReference type="EC" id="4.2.1.1"/>
    </reaction>
</comment>
<dbReference type="EC" id="4.2.1.1" evidence="2 8"/>
<evidence type="ECO:0000256" key="5">
    <source>
        <dbReference type="ARBA" id="ARBA00023239"/>
    </source>
</evidence>
<comment type="cofactor">
    <cofactor evidence="7">
        <name>Zn(2+)</name>
        <dbReference type="ChEBI" id="CHEBI:29105"/>
    </cofactor>
    <text evidence="7">Binds 1 zinc ion per subunit.</text>
</comment>
<evidence type="ECO:0000256" key="1">
    <source>
        <dbReference type="ARBA" id="ARBA00006217"/>
    </source>
</evidence>
<dbReference type="GO" id="GO:0034599">
    <property type="term" value="P:cellular response to oxidative stress"/>
    <property type="evidence" value="ECO:0007669"/>
    <property type="project" value="TreeGrafter"/>
</dbReference>
<proteinExistence type="inferred from homology"/>
<dbReference type="InterPro" id="IPR001765">
    <property type="entry name" value="Carbonic_anhydrase"/>
</dbReference>
<comment type="function">
    <text evidence="8">Reversible hydration of carbon dioxide.</text>
</comment>
<keyword evidence="10" id="KW-1185">Reference proteome</keyword>
<sequence>MSRYNLGRYAIQPLRSGFFPALRQRNPQVLWIGCSDSSEGETAALGLDPGEMIVLRNLGNMIIENDLSCVTMLRYAVDHLDVNHIVVCGHYGCGLVKTASNQGLEDPWSSVLDALRCRHSSDLDRLPSPEQDRYMVLLNVMEQARAIRRDISVANAMQKRDLMIHTLLYDRVHDSVGRVVEVGG</sequence>
<dbReference type="Gene3D" id="3.40.1050.10">
    <property type="entry name" value="Carbonic anhydrase"/>
    <property type="match status" value="1"/>
</dbReference>
<evidence type="ECO:0000256" key="4">
    <source>
        <dbReference type="ARBA" id="ARBA00022833"/>
    </source>
</evidence>
<keyword evidence="4 7" id="KW-0862">Zinc</keyword>
<dbReference type="AlphaFoldDB" id="A0AAD4GMG9"/>
<evidence type="ECO:0000256" key="2">
    <source>
        <dbReference type="ARBA" id="ARBA00012925"/>
    </source>
</evidence>